<dbReference type="PANTHER" id="PTHR43385">
    <property type="entry name" value="RIBOFLAVIN TRANSPORTER RIBJ"/>
    <property type="match status" value="1"/>
</dbReference>
<dbReference type="OMA" id="HKLLIMM"/>
<feature type="transmembrane region" description="Helical" evidence="6">
    <location>
        <begin position="275"/>
        <end position="292"/>
    </location>
</feature>
<evidence type="ECO:0000256" key="3">
    <source>
        <dbReference type="ARBA" id="ARBA00022692"/>
    </source>
</evidence>
<dbReference type="PANTHER" id="PTHR43385:SF1">
    <property type="entry name" value="RIBOFLAVIN TRANSPORTER RIBJ"/>
    <property type="match status" value="1"/>
</dbReference>
<feature type="transmembrane region" description="Helical" evidence="6">
    <location>
        <begin position="178"/>
        <end position="195"/>
    </location>
</feature>
<dbReference type="AlphaFoldDB" id="A0A0V0Q7M8"/>
<dbReference type="InParanoid" id="A0A0V0Q7M8"/>
<keyword evidence="4 6" id="KW-1133">Transmembrane helix</keyword>
<dbReference type="EMBL" id="LDAU01000260">
    <property type="protein sequence ID" value="KRW98237.1"/>
    <property type="molecule type" value="Genomic_DNA"/>
</dbReference>
<gene>
    <name evidence="7" type="ORF">PPERSA_05581</name>
</gene>
<evidence type="ECO:0000256" key="2">
    <source>
        <dbReference type="ARBA" id="ARBA00022448"/>
    </source>
</evidence>
<reference evidence="7 8" key="1">
    <citation type="journal article" date="2015" name="Sci. Rep.">
        <title>Genome of the facultative scuticociliatosis pathogen Pseudocohnilembus persalinus provides insight into its virulence through horizontal gene transfer.</title>
        <authorList>
            <person name="Xiong J."/>
            <person name="Wang G."/>
            <person name="Cheng J."/>
            <person name="Tian M."/>
            <person name="Pan X."/>
            <person name="Warren A."/>
            <person name="Jiang C."/>
            <person name="Yuan D."/>
            <person name="Miao W."/>
        </authorList>
    </citation>
    <scope>NUCLEOTIDE SEQUENCE [LARGE SCALE GENOMIC DNA]</scope>
    <source>
        <strain evidence="7">36N120E</strain>
    </source>
</reference>
<keyword evidence="2" id="KW-0813">Transport</keyword>
<name>A0A0V0Q7M8_PSEPJ</name>
<comment type="caution">
    <text evidence="7">The sequence shown here is derived from an EMBL/GenBank/DDBJ whole genome shotgun (WGS) entry which is preliminary data.</text>
</comment>
<feature type="transmembrane region" description="Helical" evidence="6">
    <location>
        <begin position="234"/>
        <end position="263"/>
    </location>
</feature>
<evidence type="ECO:0000313" key="7">
    <source>
        <dbReference type="EMBL" id="KRW98237.1"/>
    </source>
</evidence>
<dbReference type="InterPro" id="IPR052983">
    <property type="entry name" value="MFS_Riboflavin_Transporter"/>
</dbReference>
<organism evidence="7 8">
    <name type="scientific">Pseudocohnilembus persalinus</name>
    <name type="common">Ciliate</name>
    <dbReference type="NCBI Taxonomy" id="266149"/>
    <lineage>
        <taxon>Eukaryota</taxon>
        <taxon>Sar</taxon>
        <taxon>Alveolata</taxon>
        <taxon>Ciliophora</taxon>
        <taxon>Intramacronucleata</taxon>
        <taxon>Oligohymenophorea</taxon>
        <taxon>Scuticociliatia</taxon>
        <taxon>Philasterida</taxon>
        <taxon>Pseudocohnilembidae</taxon>
        <taxon>Pseudocohnilembus</taxon>
    </lineage>
</organism>
<dbReference type="SUPFAM" id="SSF103473">
    <property type="entry name" value="MFS general substrate transporter"/>
    <property type="match status" value="1"/>
</dbReference>
<proteinExistence type="predicted"/>
<keyword evidence="5 6" id="KW-0472">Membrane</keyword>
<dbReference type="GO" id="GO:0016020">
    <property type="term" value="C:membrane"/>
    <property type="evidence" value="ECO:0007669"/>
    <property type="project" value="UniProtKB-SubCell"/>
</dbReference>
<keyword evidence="8" id="KW-1185">Reference proteome</keyword>
<evidence type="ECO:0000256" key="4">
    <source>
        <dbReference type="ARBA" id="ARBA00022989"/>
    </source>
</evidence>
<evidence type="ECO:0000313" key="8">
    <source>
        <dbReference type="Proteomes" id="UP000054937"/>
    </source>
</evidence>
<comment type="subcellular location">
    <subcellularLocation>
        <location evidence="1">Membrane</location>
        <topology evidence="1">Multi-pass membrane protein</topology>
    </subcellularLocation>
</comment>
<keyword evidence="3 6" id="KW-0812">Transmembrane</keyword>
<feature type="transmembrane region" description="Helical" evidence="6">
    <location>
        <begin position="88"/>
        <end position="108"/>
    </location>
</feature>
<feature type="transmembrane region" description="Helical" evidence="6">
    <location>
        <begin position="29"/>
        <end position="49"/>
    </location>
</feature>
<dbReference type="InterPro" id="IPR036259">
    <property type="entry name" value="MFS_trans_sf"/>
</dbReference>
<evidence type="ECO:0000256" key="1">
    <source>
        <dbReference type="ARBA" id="ARBA00004141"/>
    </source>
</evidence>
<accession>A0A0V0Q7M8</accession>
<protein>
    <submittedName>
        <fullName evidence="7">Major facilitator superfamily domain, general substrate transporter</fullName>
    </submittedName>
</protein>
<evidence type="ECO:0000256" key="6">
    <source>
        <dbReference type="SAM" id="Phobius"/>
    </source>
</evidence>
<evidence type="ECO:0000256" key="5">
    <source>
        <dbReference type="ARBA" id="ARBA00023136"/>
    </source>
</evidence>
<dbReference type="Proteomes" id="UP000054937">
    <property type="component" value="Unassembled WGS sequence"/>
</dbReference>
<feature type="transmembrane region" description="Helical" evidence="6">
    <location>
        <begin position="207"/>
        <end position="227"/>
    </location>
</feature>
<sequence length="301" mass="34603">MTPFGLLSLPIFNCLISYFPRNIGKVTGLLLFVFGISQFIFQLAAFYMINPKNKKATIQYYYHDNQDEAEQEGHKSILLFDEEIANNIMPSLVSLGLVCGILTIYGGFKVKNKYEEDNQIQIENQRQNQNRISIELQNMEVSTIQLQDVQEKKSLTQDLLNYEPNLTILQAIFKEPFLIIRSFCNLIGSFSNILWGAAVDKYPLKYIYLSMTTVFCIIAILFPILAYNRFALTFIYFGLHVIQQGALAMTLPAIIYCLILPLLSYYSVKTGNFDMVFFILGILEISSILVVLKMKARYRYD</sequence>